<dbReference type="InterPro" id="IPR018253">
    <property type="entry name" value="DnaJ_domain_CS"/>
</dbReference>
<evidence type="ECO:0000256" key="4">
    <source>
        <dbReference type="ARBA" id="ARBA00023180"/>
    </source>
</evidence>
<dbReference type="SUPFAM" id="SSF46565">
    <property type="entry name" value="Chaperone J-domain"/>
    <property type="match status" value="1"/>
</dbReference>
<dbReference type="InterPro" id="IPR013766">
    <property type="entry name" value="Thioredoxin_domain"/>
</dbReference>
<feature type="non-terminal residue" evidence="11">
    <location>
        <position position="1"/>
    </location>
</feature>
<reference evidence="11" key="2">
    <citation type="submission" date="2004-02" db="EMBL/GenBank/DDBJ databases">
        <authorList>
            <consortium name="Genoscope"/>
            <consortium name="Whitehead Institute Centre for Genome Research"/>
        </authorList>
    </citation>
    <scope>NUCLEOTIDE SEQUENCE</scope>
</reference>
<evidence type="ECO:0000256" key="6">
    <source>
        <dbReference type="ARBA" id="ARBA00035043"/>
    </source>
</evidence>
<organism evidence="11">
    <name type="scientific">Tetraodon nigroviridis</name>
    <name type="common">Spotted green pufferfish</name>
    <name type="synonym">Chelonodon nigroviridis</name>
    <dbReference type="NCBI Taxonomy" id="99883"/>
    <lineage>
        <taxon>Eukaryota</taxon>
        <taxon>Metazoa</taxon>
        <taxon>Chordata</taxon>
        <taxon>Craniata</taxon>
        <taxon>Vertebrata</taxon>
        <taxon>Euteleostomi</taxon>
        <taxon>Actinopterygii</taxon>
        <taxon>Neopterygii</taxon>
        <taxon>Teleostei</taxon>
        <taxon>Neoteleostei</taxon>
        <taxon>Acanthomorphata</taxon>
        <taxon>Eupercaria</taxon>
        <taxon>Tetraodontiformes</taxon>
        <taxon>Tetradontoidea</taxon>
        <taxon>Tetraodontidae</taxon>
        <taxon>Tetraodon</taxon>
    </lineage>
</organism>
<keyword evidence="3" id="KW-0072">Autophagy</keyword>
<dbReference type="CDD" id="cd02963">
    <property type="entry name" value="TRX_DnaJ"/>
    <property type="match status" value="1"/>
</dbReference>
<keyword evidence="8" id="KW-0472">Membrane</keyword>
<dbReference type="InterPro" id="IPR036869">
    <property type="entry name" value="J_dom_sf"/>
</dbReference>
<dbReference type="PROSITE" id="PS50076">
    <property type="entry name" value="DNAJ_2"/>
    <property type="match status" value="1"/>
</dbReference>
<dbReference type="InterPro" id="IPR043361">
    <property type="entry name" value="DNAJC16_TRX"/>
</dbReference>
<dbReference type="GO" id="GO:0006914">
    <property type="term" value="P:autophagy"/>
    <property type="evidence" value="ECO:0007669"/>
    <property type="project" value="UniProtKB-KW"/>
</dbReference>
<dbReference type="Gene3D" id="3.40.30.10">
    <property type="entry name" value="Glutaredoxin"/>
    <property type="match status" value="1"/>
</dbReference>
<dbReference type="PANTHER" id="PTHR44303">
    <property type="entry name" value="DNAJ HOMOLOG SUBFAMILY C MEMBER 16"/>
    <property type="match status" value="1"/>
</dbReference>
<evidence type="ECO:0000256" key="3">
    <source>
        <dbReference type="ARBA" id="ARBA00023006"/>
    </source>
</evidence>
<feature type="signal peptide" evidence="9">
    <location>
        <begin position="1"/>
        <end position="22"/>
    </location>
</feature>
<evidence type="ECO:0000259" key="10">
    <source>
        <dbReference type="PROSITE" id="PS50076"/>
    </source>
</evidence>
<keyword evidence="4" id="KW-0325">Glycoprotein</keyword>
<dbReference type="InterPro" id="IPR052448">
    <property type="entry name" value="DnaJ_C16_autophagy_reg"/>
</dbReference>
<dbReference type="GO" id="GO:0005789">
    <property type="term" value="C:endoplasmic reticulum membrane"/>
    <property type="evidence" value="ECO:0007669"/>
    <property type="project" value="UniProtKB-SubCell"/>
</dbReference>
<dbReference type="Gene3D" id="1.10.287.110">
    <property type="entry name" value="DnaJ domain"/>
    <property type="match status" value="1"/>
</dbReference>
<evidence type="ECO:0000256" key="5">
    <source>
        <dbReference type="ARBA" id="ARBA00035002"/>
    </source>
</evidence>
<dbReference type="PROSITE" id="PS00636">
    <property type="entry name" value="DNAJ_1"/>
    <property type="match status" value="1"/>
</dbReference>
<dbReference type="OrthoDB" id="10065037at2759"/>
<feature type="domain" description="J" evidence="10">
    <location>
        <begin position="27"/>
        <end position="91"/>
    </location>
</feature>
<feature type="transmembrane region" description="Helical" evidence="8">
    <location>
        <begin position="567"/>
        <end position="586"/>
    </location>
</feature>
<dbReference type="SMART" id="SM00271">
    <property type="entry name" value="DnaJ"/>
    <property type="match status" value="1"/>
</dbReference>
<dbReference type="PANTHER" id="PTHR44303:SF3">
    <property type="entry name" value="DNAJ HOMOLOG SUBFAMILY C MEMBER 16"/>
    <property type="match status" value="1"/>
</dbReference>
<dbReference type="KEGG" id="tng:GSTEN00020649G001"/>
<dbReference type="EMBL" id="CAAE01014659">
    <property type="protein sequence ID" value="CAG01766.1"/>
    <property type="molecule type" value="Genomic_DNA"/>
</dbReference>
<feature type="chain" id="PRO_5004243602" description="DnaJ homolog subfamily C member 16" evidence="9">
    <location>
        <begin position="23"/>
        <end position="831"/>
    </location>
</feature>
<dbReference type="Pfam" id="PF00226">
    <property type="entry name" value="DnaJ"/>
    <property type="match status" value="1"/>
</dbReference>
<evidence type="ECO:0000256" key="7">
    <source>
        <dbReference type="SAM" id="MobiDB-lite"/>
    </source>
</evidence>
<dbReference type="Pfam" id="PF00085">
    <property type="entry name" value="Thioredoxin"/>
    <property type="match status" value="1"/>
</dbReference>
<dbReference type="CDD" id="cd06257">
    <property type="entry name" value="DnaJ"/>
    <property type="match status" value="1"/>
</dbReference>
<feature type="transmembrane region" description="Helical" evidence="8">
    <location>
        <begin position="532"/>
        <end position="555"/>
    </location>
</feature>
<evidence type="ECO:0000256" key="2">
    <source>
        <dbReference type="ARBA" id="ARBA00020921"/>
    </source>
</evidence>
<keyword evidence="8" id="KW-0812">Transmembrane</keyword>
<name>Q4SC66_TETNG</name>
<proteinExistence type="predicted"/>
<dbReference type="PRINTS" id="PR00625">
    <property type="entry name" value="JDOMAIN"/>
</dbReference>
<feature type="non-terminal residue" evidence="11">
    <location>
        <position position="831"/>
    </location>
</feature>
<accession>Q4SC66</accession>
<dbReference type="AlphaFoldDB" id="Q4SC66"/>
<evidence type="ECO:0000256" key="8">
    <source>
        <dbReference type="SAM" id="Phobius"/>
    </source>
</evidence>
<dbReference type="SUPFAM" id="SSF52833">
    <property type="entry name" value="Thioredoxin-like"/>
    <property type="match status" value="2"/>
</dbReference>
<feature type="region of interest" description="Disordered" evidence="7">
    <location>
        <begin position="759"/>
        <end position="793"/>
    </location>
</feature>
<sequence length="831" mass="95947">NMSWSLGVLVLLSVLLMADTNAVPEMDPYKILGVTTDASQAEIKKVYKRLAKEWHPDKNKHPGAEEMFIKITKSYEILSNEDKRSNYDRYGQTEDTQPYGGSHYSHRHDTFYFEESFFNFPYGSRSQRDFADSKYILHFNQYVNEVVPNSYKRPYLIKITSDWCFSCIHIEPVWKEVVQEMESLGVGIGVVDVGYERRLANHLGAHRTPSILGIINGKVTFFHYAVAKVHLRQFVEGLLPLRLVEQITDKNYQQLLNSWHELNKPHVFLFDQAPAVPLLYKLAAFAYRDYLQFGYVDQGLSETTDLQKKFNINSYAPTMLVFKENAEKPADIIQAKGMKKQIIDEFMSNNKFLLVPRLVNQKLFDELCPVKQFHRRRKYCVLLLTGDEEPLSFGNQEFLSFASTNAKEVVRFAYVYRRLQQPLLCFIAPILKDLKDFALFPQVVILERRNAAGKALFKPVTTWNGSEEDKQRLQDELERLQKDPSILTHDAMLPELNNEFASMFIIRWIYAFSDYLSEVIDDILHNNWREMMPLLSLIFSALFILFGTVVIQAFRSENKHCSCVKPVFLRINIIFCVFLATPARITRLKRKQKMARRQKMGHRELEALQGKRAEFISTSNKSKIDRDTSSVRAPRKNFVEVTELTDITYMSNLVKLRPGQMNVVLLLTDTSKNVLLSKFAKEVYSFTGSLTLHFSFLNIDKHSQWMDSLLDSSQDAMQIAADVSDGGNHKVDYTGYVLALNGHKKYFCLFKPVYTGEDLDSQTSEDEGTTSGGRSKSGAREEHAARKSSRSRSISTLQIHHKLDRLGLWMERLMEGTLPRYYISAWPEVDT</sequence>
<comment type="caution">
    <text evidence="11">The sequence shown here is derived from an EMBL/GenBank/DDBJ whole genome shotgun (WGS) entry which is preliminary data.</text>
</comment>
<feature type="compositionally biased region" description="Acidic residues" evidence="7">
    <location>
        <begin position="759"/>
        <end position="768"/>
    </location>
</feature>
<reference evidence="11" key="1">
    <citation type="journal article" date="2004" name="Nature">
        <title>Genome duplication in the teleost fish Tetraodon nigroviridis reveals the early vertebrate proto-karyotype.</title>
        <authorList>
            <person name="Jaillon O."/>
            <person name="Aury J.-M."/>
            <person name="Brunet F."/>
            <person name="Petit J.-L."/>
            <person name="Stange-Thomann N."/>
            <person name="Mauceli E."/>
            <person name="Bouneau L."/>
            <person name="Fischer C."/>
            <person name="Ozouf-Costaz C."/>
            <person name="Bernot A."/>
            <person name="Nicaud S."/>
            <person name="Jaffe D."/>
            <person name="Fisher S."/>
            <person name="Lutfalla G."/>
            <person name="Dossat C."/>
            <person name="Segurens B."/>
            <person name="Dasilva C."/>
            <person name="Salanoubat M."/>
            <person name="Levy M."/>
            <person name="Boudet N."/>
            <person name="Castellano S."/>
            <person name="Anthouard V."/>
            <person name="Jubin C."/>
            <person name="Castelli V."/>
            <person name="Katinka M."/>
            <person name="Vacherie B."/>
            <person name="Biemont C."/>
            <person name="Skalli Z."/>
            <person name="Cattolico L."/>
            <person name="Poulain J."/>
            <person name="De Berardinis V."/>
            <person name="Cruaud C."/>
            <person name="Duprat S."/>
            <person name="Brottier P."/>
            <person name="Coutanceau J.-P."/>
            <person name="Gouzy J."/>
            <person name="Parra G."/>
            <person name="Lardier G."/>
            <person name="Chapple C."/>
            <person name="McKernan K.J."/>
            <person name="McEwan P."/>
            <person name="Bosak S."/>
            <person name="Kellis M."/>
            <person name="Volff J.-N."/>
            <person name="Guigo R."/>
            <person name="Zody M.C."/>
            <person name="Mesirov J."/>
            <person name="Lindblad-Toh K."/>
            <person name="Birren B."/>
            <person name="Nusbaum C."/>
            <person name="Kahn D."/>
            <person name="Robinson-Rechavi M."/>
            <person name="Laudet V."/>
            <person name="Schachter V."/>
            <person name="Quetier F."/>
            <person name="Saurin W."/>
            <person name="Scarpelli C."/>
            <person name="Wincker P."/>
            <person name="Lander E.S."/>
            <person name="Weissenbach J."/>
            <person name="Roest Crollius H."/>
        </authorList>
    </citation>
    <scope>NUCLEOTIDE SEQUENCE [LARGE SCALE GENOMIC DNA]</scope>
</reference>
<comment type="subcellular location">
    <subcellularLocation>
        <location evidence="1">Endoplasmic reticulum membrane</location>
        <topology evidence="1">Single-pass type IV membrane protein</topology>
    </subcellularLocation>
</comment>
<dbReference type="InterPro" id="IPR001623">
    <property type="entry name" value="DnaJ_domain"/>
</dbReference>
<keyword evidence="9" id="KW-0732">Signal</keyword>
<dbReference type="InterPro" id="IPR036249">
    <property type="entry name" value="Thioredoxin-like_sf"/>
</dbReference>
<keyword evidence="8" id="KW-1133">Transmembrane helix</keyword>
<evidence type="ECO:0000256" key="1">
    <source>
        <dbReference type="ARBA" id="ARBA00004163"/>
    </source>
</evidence>
<comment type="function">
    <text evidence="5">Plays an important role in regulating the size of autophagosomes during the formation process.</text>
</comment>
<evidence type="ECO:0000313" key="11">
    <source>
        <dbReference type="EMBL" id="CAG01766.1"/>
    </source>
</evidence>
<evidence type="ECO:0000256" key="9">
    <source>
        <dbReference type="SAM" id="SignalP"/>
    </source>
</evidence>
<gene>
    <name evidence="11" type="ORF">GSTENG00020649001</name>
</gene>
<protein>
    <recommendedName>
        <fullName evidence="2">DnaJ homolog subfamily C member 16</fullName>
    </recommendedName>
    <alternativeName>
        <fullName evidence="6">Endoplasmic reticulum DNA J domain-containing protein 8</fullName>
    </alternativeName>
</protein>